<dbReference type="PROSITE" id="PS51257">
    <property type="entry name" value="PROKAR_LIPOPROTEIN"/>
    <property type="match status" value="1"/>
</dbReference>
<gene>
    <name evidence="2" type="ORF">IAC55_04050</name>
</gene>
<name>A0A9D9H3C3_9FIRM</name>
<keyword evidence="1" id="KW-0732">Signal</keyword>
<sequence>MFIKKIFILLAMTIFITGCGNKNDDSNSVSLNFNEREKYKEQIYALMYDYYWRYDSSTVEFFASSVPEDIEENEKIFDASSDIDLSLERYSGDNCVVVTMDLQHFNGDYAGRGYYYFIKDKLRGAYYTANDDKPYSFGIRNIFVNSPSFTGYESDEVMATFKEYKSYVDVDGFSDTSKDNSGKFMALSVNGDNLNIYKYSNKSLVRSKSVYMSSNGLVPLSACFIGSDDDFSGVAVIMGEYVVEEDEHSHEEGDTYSHEEDIYTVSKKVVFLNDNFNKTGQEILLSDSNCNSIFYDDDYLSIVAGDYIEYYANGENGFEKVGQFRLGHTANHVHITDLDGDGSKEYIMTDGFDLYMYKKEGTDFINVWRTHITVNNFTGYIYSGDLNNDGTKEVYVSDITGTAIRYILKENGLITSNEDIEYGNNIYACDFNNDGKDDYIKIVFGENTKQSMCIQQ</sequence>
<evidence type="ECO:0000313" key="2">
    <source>
        <dbReference type="EMBL" id="MBO8434479.1"/>
    </source>
</evidence>
<reference evidence="2" key="2">
    <citation type="journal article" date="2021" name="PeerJ">
        <title>Extensive microbial diversity within the chicken gut microbiome revealed by metagenomics and culture.</title>
        <authorList>
            <person name="Gilroy R."/>
            <person name="Ravi A."/>
            <person name="Getino M."/>
            <person name="Pursley I."/>
            <person name="Horton D.L."/>
            <person name="Alikhan N.F."/>
            <person name="Baker D."/>
            <person name="Gharbi K."/>
            <person name="Hall N."/>
            <person name="Watson M."/>
            <person name="Adriaenssens E.M."/>
            <person name="Foster-Nyarko E."/>
            <person name="Jarju S."/>
            <person name="Secka A."/>
            <person name="Antonio M."/>
            <person name="Oren A."/>
            <person name="Chaudhuri R.R."/>
            <person name="La Ragione R."/>
            <person name="Hildebrand F."/>
            <person name="Pallen M.J."/>
        </authorList>
    </citation>
    <scope>NUCLEOTIDE SEQUENCE</scope>
    <source>
        <strain evidence="2">F6-4510</strain>
    </source>
</reference>
<dbReference type="InterPro" id="IPR028994">
    <property type="entry name" value="Integrin_alpha_N"/>
</dbReference>
<dbReference type="AlphaFoldDB" id="A0A9D9H3C3"/>
<accession>A0A9D9H3C3</accession>
<protein>
    <submittedName>
        <fullName evidence="2">VCBS repeat-containing protein</fullName>
    </submittedName>
</protein>
<evidence type="ECO:0000313" key="3">
    <source>
        <dbReference type="Proteomes" id="UP000823611"/>
    </source>
</evidence>
<comment type="caution">
    <text evidence="2">The sequence shown here is derived from an EMBL/GenBank/DDBJ whole genome shotgun (WGS) entry which is preliminary data.</text>
</comment>
<dbReference type="EMBL" id="JADIMX010000078">
    <property type="protein sequence ID" value="MBO8434479.1"/>
    <property type="molecule type" value="Genomic_DNA"/>
</dbReference>
<dbReference type="Proteomes" id="UP000823611">
    <property type="component" value="Unassembled WGS sequence"/>
</dbReference>
<dbReference type="SUPFAM" id="SSF69318">
    <property type="entry name" value="Integrin alpha N-terminal domain"/>
    <property type="match status" value="1"/>
</dbReference>
<dbReference type="InterPro" id="IPR013517">
    <property type="entry name" value="FG-GAP"/>
</dbReference>
<reference evidence="2" key="1">
    <citation type="submission" date="2020-10" db="EMBL/GenBank/DDBJ databases">
        <authorList>
            <person name="Gilroy R."/>
        </authorList>
    </citation>
    <scope>NUCLEOTIDE SEQUENCE</scope>
    <source>
        <strain evidence="2">F6-4510</strain>
    </source>
</reference>
<organism evidence="2 3">
    <name type="scientific">Candidatus Fimicola merdigallinarum</name>
    <dbReference type="NCBI Taxonomy" id="2840819"/>
    <lineage>
        <taxon>Bacteria</taxon>
        <taxon>Bacillati</taxon>
        <taxon>Bacillota</taxon>
        <taxon>Clostridia</taxon>
        <taxon>Lachnospirales</taxon>
        <taxon>Lachnospiraceae</taxon>
        <taxon>Lachnospiraceae incertae sedis</taxon>
        <taxon>Candidatus Fimicola</taxon>
    </lineage>
</organism>
<evidence type="ECO:0000256" key="1">
    <source>
        <dbReference type="ARBA" id="ARBA00022729"/>
    </source>
</evidence>
<dbReference type="Pfam" id="PF13517">
    <property type="entry name" value="FG-GAP_3"/>
    <property type="match status" value="1"/>
</dbReference>
<proteinExistence type="predicted"/>